<organism evidence="2 3">
    <name type="scientific">Candidatus Endobugula sertula</name>
    <name type="common">Bugula neritina bacterial symbiont</name>
    <dbReference type="NCBI Taxonomy" id="62101"/>
    <lineage>
        <taxon>Bacteria</taxon>
        <taxon>Pseudomonadati</taxon>
        <taxon>Pseudomonadota</taxon>
        <taxon>Gammaproteobacteria</taxon>
        <taxon>Cellvibrionales</taxon>
        <taxon>Cellvibrionaceae</taxon>
        <taxon>Candidatus Endobugula</taxon>
    </lineage>
</organism>
<sequence length="91" mass="10813">MSKRKSKATQQLRQFQRVKKELSAKLTQLDDDLYNLLQSHQFYQQAVIALVEENTEPEYWVIEALTTQRWLRQSGEQLINRLNQAGQQLNH</sequence>
<dbReference type="EMBL" id="MDLC01000052">
    <property type="protein sequence ID" value="ODS22802.1"/>
    <property type="molecule type" value="Genomic_DNA"/>
</dbReference>
<comment type="caution">
    <text evidence="2">The sequence shown here is derived from an EMBL/GenBank/DDBJ whole genome shotgun (WGS) entry which is preliminary data.</text>
</comment>
<dbReference type="Proteomes" id="UP000242502">
    <property type="component" value="Unassembled WGS sequence"/>
</dbReference>
<protein>
    <submittedName>
        <fullName evidence="2">Uncharacterized protein</fullName>
    </submittedName>
</protein>
<name>A0A1D2QMK2_9GAMM</name>
<dbReference type="AlphaFoldDB" id="A0A1D2QMK2"/>
<proteinExistence type="predicted"/>
<accession>A0A1D2QMK2</accession>
<keyword evidence="1" id="KW-0175">Coiled coil</keyword>
<gene>
    <name evidence="2" type="ORF">AB835_12285</name>
</gene>
<evidence type="ECO:0000313" key="3">
    <source>
        <dbReference type="Proteomes" id="UP000242502"/>
    </source>
</evidence>
<evidence type="ECO:0000313" key="2">
    <source>
        <dbReference type="EMBL" id="ODS22802.1"/>
    </source>
</evidence>
<evidence type="ECO:0000256" key="1">
    <source>
        <dbReference type="SAM" id="Coils"/>
    </source>
</evidence>
<reference evidence="2 3" key="1">
    <citation type="journal article" date="2016" name="Appl. Environ. Microbiol.">
        <title>Lack of Overt Genome Reduction in the Bryostatin-Producing Bryozoan Symbiont "Candidatus Endobugula sertula".</title>
        <authorList>
            <person name="Miller I.J."/>
            <person name="Vanee N."/>
            <person name="Fong S.S."/>
            <person name="Lim-Fong G.E."/>
            <person name="Kwan J.C."/>
        </authorList>
    </citation>
    <scope>NUCLEOTIDE SEQUENCE [LARGE SCALE GENOMIC DNA]</scope>
    <source>
        <strain evidence="2">AB1-4</strain>
    </source>
</reference>
<feature type="coiled-coil region" evidence="1">
    <location>
        <begin position="5"/>
        <end position="32"/>
    </location>
</feature>